<dbReference type="Pfam" id="PF01327">
    <property type="entry name" value="Pep_deformylase"/>
    <property type="match status" value="1"/>
</dbReference>
<dbReference type="SUPFAM" id="SSF56420">
    <property type="entry name" value="Peptide deformylase"/>
    <property type="match status" value="1"/>
</dbReference>
<evidence type="ECO:0000313" key="5">
    <source>
        <dbReference type="Proteomes" id="UP000184251"/>
    </source>
</evidence>
<sequence>MALRTIREDGDPVLRKKARRINEITDRIITLRDDMIETMYEADGVGLAANQVGILRRIVVIDIGDGPITMINPEIFDEEGCQRAAEGCLSLPGVSGQVERPETLKVKFTDIDGTEKSLTAEGMLARAICHEVDHLDGILFTDRADEETLKEDTDS</sequence>
<evidence type="ECO:0000256" key="1">
    <source>
        <dbReference type="ARBA" id="ARBA00010759"/>
    </source>
</evidence>
<dbReference type="GO" id="GO:0046872">
    <property type="term" value="F:metal ion binding"/>
    <property type="evidence" value="ECO:0007669"/>
    <property type="project" value="UniProtKB-KW"/>
</dbReference>
<accession>A0A1M4S4Y9</accession>
<organism evidence="4 5">
    <name type="scientific">Alkalibacter saccharofermentans DSM 14828</name>
    <dbReference type="NCBI Taxonomy" id="1120975"/>
    <lineage>
        <taxon>Bacteria</taxon>
        <taxon>Bacillati</taxon>
        <taxon>Bacillota</taxon>
        <taxon>Clostridia</taxon>
        <taxon>Eubacteriales</taxon>
        <taxon>Eubacteriaceae</taxon>
        <taxon>Alkalibacter</taxon>
    </lineage>
</organism>
<keyword evidence="5" id="KW-1185">Reference proteome</keyword>
<feature type="active site" evidence="3">
    <location>
        <position position="131"/>
    </location>
</feature>
<dbReference type="OrthoDB" id="9784988at2"/>
<dbReference type="NCBIfam" id="TIGR00079">
    <property type="entry name" value="pept_deformyl"/>
    <property type="match status" value="1"/>
</dbReference>
<gene>
    <name evidence="3" type="primary">def</name>
    <name evidence="4" type="ORF">SAMN02746064_00057</name>
</gene>
<feature type="binding site" evidence="3">
    <location>
        <position position="134"/>
    </location>
    <ligand>
        <name>Fe cation</name>
        <dbReference type="ChEBI" id="CHEBI:24875"/>
    </ligand>
</feature>
<keyword evidence="3" id="KW-0648">Protein biosynthesis</keyword>
<keyword evidence="3" id="KW-0378">Hydrolase</keyword>
<protein>
    <recommendedName>
        <fullName evidence="3">Peptide deformylase</fullName>
        <shortName evidence="3">PDF</shortName>
        <ecNumber evidence="3">3.5.1.88</ecNumber>
    </recommendedName>
    <alternativeName>
        <fullName evidence="3">Polypeptide deformylase</fullName>
    </alternativeName>
</protein>
<dbReference type="RefSeq" id="WP_073269067.1">
    <property type="nucleotide sequence ID" value="NZ_FQTU01000001.1"/>
</dbReference>
<dbReference type="InterPro" id="IPR023635">
    <property type="entry name" value="Peptide_deformylase"/>
</dbReference>
<evidence type="ECO:0000313" key="4">
    <source>
        <dbReference type="EMBL" id="SHE27268.1"/>
    </source>
</evidence>
<keyword evidence="3" id="KW-0479">Metal-binding</keyword>
<dbReference type="InterPro" id="IPR036821">
    <property type="entry name" value="Peptide_deformylase_sf"/>
</dbReference>
<dbReference type="PIRSF" id="PIRSF004749">
    <property type="entry name" value="Pep_def"/>
    <property type="match status" value="1"/>
</dbReference>
<dbReference type="CDD" id="cd00487">
    <property type="entry name" value="Pep_deformylase"/>
    <property type="match status" value="1"/>
</dbReference>
<dbReference type="PRINTS" id="PR01576">
    <property type="entry name" value="PDEFORMYLASE"/>
</dbReference>
<dbReference type="NCBIfam" id="NF001159">
    <property type="entry name" value="PRK00150.1-3"/>
    <property type="match status" value="1"/>
</dbReference>
<proteinExistence type="inferred from homology"/>
<feature type="binding site" evidence="3">
    <location>
        <position position="88"/>
    </location>
    <ligand>
        <name>Fe cation</name>
        <dbReference type="ChEBI" id="CHEBI:24875"/>
    </ligand>
</feature>
<dbReference type="Proteomes" id="UP000184251">
    <property type="component" value="Unassembled WGS sequence"/>
</dbReference>
<reference evidence="4 5" key="1">
    <citation type="submission" date="2016-11" db="EMBL/GenBank/DDBJ databases">
        <authorList>
            <person name="Jaros S."/>
            <person name="Januszkiewicz K."/>
            <person name="Wedrychowicz H."/>
        </authorList>
    </citation>
    <scope>NUCLEOTIDE SEQUENCE [LARGE SCALE GENOMIC DNA]</scope>
    <source>
        <strain evidence="4 5">DSM 14828</strain>
    </source>
</reference>
<dbReference type="STRING" id="1120975.SAMN02746064_00057"/>
<dbReference type="GO" id="GO:0006412">
    <property type="term" value="P:translation"/>
    <property type="evidence" value="ECO:0007669"/>
    <property type="project" value="UniProtKB-UniRule"/>
</dbReference>
<keyword evidence="2 3" id="KW-0408">Iron</keyword>
<name>A0A1M4S4Y9_9FIRM</name>
<comment type="similarity">
    <text evidence="1 3">Belongs to the polypeptide deformylase family.</text>
</comment>
<comment type="function">
    <text evidence="3">Removes the formyl group from the N-terminal Met of newly synthesized proteins. Requires at least a dipeptide for an efficient rate of reaction. N-terminal L-methionine is a prerequisite for activity but the enzyme has broad specificity at other positions.</text>
</comment>
<dbReference type="AlphaFoldDB" id="A0A1M4S4Y9"/>
<comment type="catalytic activity">
    <reaction evidence="3">
        <text>N-terminal N-formyl-L-methionyl-[peptide] + H2O = N-terminal L-methionyl-[peptide] + formate</text>
        <dbReference type="Rhea" id="RHEA:24420"/>
        <dbReference type="Rhea" id="RHEA-COMP:10639"/>
        <dbReference type="Rhea" id="RHEA-COMP:10640"/>
        <dbReference type="ChEBI" id="CHEBI:15377"/>
        <dbReference type="ChEBI" id="CHEBI:15740"/>
        <dbReference type="ChEBI" id="CHEBI:49298"/>
        <dbReference type="ChEBI" id="CHEBI:64731"/>
        <dbReference type="EC" id="3.5.1.88"/>
    </reaction>
</comment>
<dbReference type="EC" id="3.5.1.88" evidence="3"/>
<dbReference type="PANTHER" id="PTHR10458">
    <property type="entry name" value="PEPTIDE DEFORMYLASE"/>
    <property type="match status" value="1"/>
</dbReference>
<feature type="binding site" evidence="3">
    <location>
        <position position="130"/>
    </location>
    <ligand>
        <name>Fe cation</name>
        <dbReference type="ChEBI" id="CHEBI:24875"/>
    </ligand>
</feature>
<dbReference type="PANTHER" id="PTHR10458:SF22">
    <property type="entry name" value="PEPTIDE DEFORMYLASE"/>
    <property type="match status" value="1"/>
</dbReference>
<dbReference type="EMBL" id="FQTU01000001">
    <property type="protein sequence ID" value="SHE27268.1"/>
    <property type="molecule type" value="Genomic_DNA"/>
</dbReference>
<comment type="cofactor">
    <cofactor evidence="3">
        <name>Fe(2+)</name>
        <dbReference type="ChEBI" id="CHEBI:29033"/>
    </cofactor>
    <text evidence="3">Binds 1 Fe(2+) ion.</text>
</comment>
<evidence type="ECO:0000256" key="2">
    <source>
        <dbReference type="ARBA" id="ARBA00023004"/>
    </source>
</evidence>
<dbReference type="GO" id="GO:0042586">
    <property type="term" value="F:peptide deformylase activity"/>
    <property type="evidence" value="ECO:0007669"/>
    <property type="project" value="UniProtKB-UniRule"/>
</dbReference>
<dbReference type="Gene3D" id="3.90.45.10">
    <property type="entry name" value="Peptide deformylase"/>
    <property type="match status" value="1"/>
</dbReference>
<evidence type="ECO:0000256" key="3">
    <source>
        <dbReference type="HAMAP-Rule" id="MF_00163"/>
    </source>
</evidence>
<dbReference type="HAMAP" id="MF_00163">
    <property type="entry name" value="Pep_deformylase"/>
    <property type="match status" value="1"/>
</dbReference>